<organism evidence="1">
    <name type="scientific">uncultured Caudovirales phage</name>
    <dbReference type="NCBI Taxonomy" id="2100421"/>
    <lineage>
        <taxon>Viruses</taxon>
        <taxon>Duplodnaviria</taxon>
        <taxon>Heunggongvirae</taxon>
        <taxon>Uroviricota</taxon>
        <taxon>Caudoviricetes</taxon>
        <taxon>Peduoviridae</taxon>
        <taxon>Maltschvirus</taxon>
        <taxon>Maltschvirus maltsch</taxon>
    </lineage>
</organism>
<reference evidence="1" key="1">
    <citation type="submission" date="2020-05" db="EMBL/GenBank/DDBJ databases">
        <authorList>
            <person name="Chiriac C."/>
            <person name="Salcher M."/>
            <person name="Ghai R."/>
            <person name="Kavagutti S V."/>
        </authorList>
    </citation>
    <scope>NUCLEOTIDE SEQUENCE</scope>
</reference>
<proteinExistence type="predicted"/>
<name>A0A6J7WJN2_9CAUD</name>
<dbReference type="EMBL" id="LR798257">
    <property type="protein sequence ID" value="CAB5218289.1"/>
    <property type="molecule type" value="Genomic_DNA"/>
</dbReference>
<evidence type="ECO:0000313" key="1">
    <source>
        <dbReference type="EMBL" id="CAB5218289.1"/>
    </source>
</evidence>
<accession>A0A6J7WJN2</accession>
<sequence>MARLFLTNIDLNQNELQNAVIQNLSTAPSSGNTEGRIYYDSTRKTLRVWRNDALQGAKWYDLSVGGASASTVTLTGDVTGTANVDPTTGIITVNTHFNVSGTANQIAVNDIDNTTTISLTDDINVASGITIGESTKDGYINFVNATGTQYGTIDPDGGNLRITGNDGDILLLPDSNVVSIGSGFGELHLQKTEYWRGGTQQGIIAAQSDSSLRLTAAFGQLQLESNSGDVRINPSTEQTWFNNNLVIDGANGQISTDGTSITLNPDSGVVTTLGAELHTSKVELWQNGDNGGTNRGAVIAHPSDGSLTVAATGWLHLESHDGSINLDSQNGYTNFNGNISINSEGEIYASQGDLILTADSGNVVINDNLITDTILSKNGTNDTLNIVADEIILQSPDVKVGGGGTNGKFQVLDSNGTNAFVIDGSNKEAQFGGNLTVDGDLNVNGTLNAVNRTEINIEDNTIRLNTGFTGAPTADAGIIVERGTANDTAIIWSESNKDWTLTNDGSNYYAIARKFVSVVGDASNVSFDVVHNMNTRDLTVQVRENNADYNLVETDVAFKDVNTVTISFTVAPDANAYKVIIVG</sequence>
<gene>
    <name evidence="1" type="ORF">UFOVP204_171</name>
</gene>
<protein>
    <submittedName>
        <fullName evidence="1">Uncharacterized protein</fullName>
    </submittedName>
</protein>